<evidence type="ECO:0000313" key="10">
    <source>
        <dbReference type="EMBL" id="ACI65401.1"/>
    </source>
</evidence>
<dbReference type="GO" id="GO:0030628">
    <property type="term" value="F:pre-mRNA 3'-splice site binding"/>
    <property type="evidence" value="ECO:0007669"/>
    <property type="project" value="UniProtKB-UniRule"/>
</dbReference>
<organism evidence="10 11">
    <name type="scientific">Phaeodactylum tricornutum (strain CCAP 1055/1)</name>
    <dbReference type="NCBI Taxonomy" id="556484"/>
    <lineage>
        <taxon>Eukaryota</taxon>
        <taxon>Sar</taxon>
        <taxon>Stramenopiles</taxon>
        <taxon>Ochrophyta</taxon>
        <taxon>Bacillariophyta</taxon>
        <taxon>Bacillariophyceae</taxon>
        <taxon>Bacillariophycidae</taxon>
        <taxon>Naviculales</taxon>
        <taxon>Phaeodactylaceae</taxon>
        <taxon>Phaeodactylum</taxon>
    </lineage>
</organism>
<protein>
    <recommendedName>
        <fullName evidence="7">Pre-mRNA-splicing factor SLU7</fullName>
    </recommendedName>
</protein>
<evidence type="ECO:0000256" key="1">
    <source>
        <dbReference type="ARBA" id="ARBA00004123"/>
    </source>
</evidence>
<evidence type="ECO:0000256" key="2">
    <source>
        <dbReference type="ARBA" id="ARBA00007203"/>
    </source>
</evidence>
<dbReference type="EMBL" id="CP001141">
    <property type="protein sequence ID" value="ACI65401.1"/>
    <property type="molecule type" value="Genomic_DNA"/>
</dbReference>
<dbReference type="GO" id="GO:0000398">
    <property type="term" value="P:mRNA splicing, via spliceosome"/>
    <property type="evidence" value="ECO:0007669"/>
    <property type="project" value="UniProtKB-UniRule"/>
</dbReference>
<reference evidence="11" key="2">
    <citation type="submission" date="2008-08" db="EMBL/GenBank/DDBJ databases">
        <authorList>
            <consortium name="Diatom Consortium"/>
            <person name="Grigoriev I."/>
            <person name="Grimwood J."/>
            <person name="Kuo A."/>
            <person name="Otillar R.P."/>
            <person name="Salamov A."/>
            <person name="Detter J.C."/>
            <person name="Lindquist E."/>
            <person name="Shapiro H."/>
            <person name="Lucas S."/>
            <person name="Glavina del Rio T."/>
            <person name="Pitluck S."/>
            <person name="Rokhsar D."/>
            <person name="Bowler C."/>
        </authorList>
    </citation>
    <scope>GENOME REANNOTATION</scope>
    <source>
        <strain evidence="11">CCAP 1055/1</strain>
    </source>
</reference>
<feature type="compositionally biased region" description="Basic and acidic residues" evidence="8">
    <location>
        <begin position="261"/>
        <end position="274"/>
    </location>
</feature>
<proteinExistence type="inferred from homology"/>
<accession>B5Y423</accession>
<evidence type="ECO:0000313" key="11">
    <source>
        <dbReference type="Proteomes" id="UP000000759"/>
    </source>
</evidence>
<comment type="function">
    <text evidence="7">Involved in pre-mRNA splicing.</text>
</comment>
<dbReference type="GO" id="GO:0005681">
    <property type="term" value="C:spliceosomal complex"/>
    <property type="evidence" value="ECO:0007669"/>
    <property type="project" value="UniProtKB-UniRule"/>
</dbReference>
<dbReference type="FunCoup" id="B5Y423">
    <property type="interactions" value="458"/>
</dbReference>
<evidence type="ECO:0000256" key="5">
    <source>
        <dbReference type="ARBA" id="ARBA00023187"/>
    </source>
</evidence>
<keyword evidence="11" id="KW-1185">Reference proteome</keyword>
<feature type="non-terminal residue" evidence="10">
    <location>
        <position position="553"/>
    </location>
</feature>
<dbReference type="OrthoDB" id="249612at2759"/>
<keyword evidence="4 7" id="KW-0747">Spliceosome</keyword>
<feature type="compositionally biased region" description="Basic and acidic residues" evidence="8">
    <location>
        <begin position="137"/>
        <end position="185"/>
    </location>
</feature>
<dbReference type="AlphaFoldDB" id="B5Y423"/>
<feature type="region of interest" description="Disordered" evidence="8">
    <location>
        <begin position="1"/>
        <end position="34"/>
    </location>
</feature>
<evidence type="ECO:0000259" key="9">
    <source>
        <dbReference type="Pfam" id="PF11708"/>
    </source>
</evidence>
<dbReference type="InParanoid" id="B5Y423"/>
<evidence type="ECO:0000256" key="4">
    <source>
        <dbReference type="ARBA" id="ARBA00022728"/>
    </source>
</evidence>
<keyword evidence="5 7" id="KW-0508">mRNA splicing</keyword>
<name>B5Y423_PHATC</name>
<dbReference type="InterPro" id="IPR039974">
    <property type="entry name" value="Splicing_factor_SLU7"/>
</dbReference>
<keyword evidence="3 7" id="KW-0507">mRNA processing</keyword>
<dbReference type="RefSeq" id="XP_002185931.1">
    <property type="nucleotide sequence ID" value="XM_002185895.1"/>
</dbReference>
<comment type="subcellular location">
    <subcellularLocation>
        <location evidence="1 7">Nucleus</location>
    </subcellularLocation>
</comment>
<feature type="compositionally biased region" description="Acidic residues" evidence="8">
    <location>
        <begin position="186"/>
        <end position="206"/>
    </location>
</feature>
<feature type="region of interest" description="Disordered" evidence="8">
    <location>
        <begin position="476"/>
        <end position="497"/>
    </location>
</feature>
<dbReference type="KEGG" id="pti:PHATR_28285"/>
<feature type="compositionally biased region" description="Basic residues" evidence="8">
    <location>
        <begin position="97"/>
        <end position="109"/>
    </location>
</feature>
<reference evidence="10 11" key="1">
    <citation type="journal article" date="2008" name="Nature">
        <title>The Phaeodactylum genome reveals the evolutionary history of diatom genomes.</title>
        <authorList>
            <person name="Bowler C."/>
            <person name="Allen A.E."/>
            <person name="Badger J.H."/>
            <person name="Grimwood J."/>
            <person name="Jabbari K."/>
            <person name="Kuo A."/>
            <person name="Maheswari U."/>
            <person name="Martens C."/>
            <person name="Maumus F."/>
            <person name="Otillar R.P."/>
            <person name="Rayko E."/>
            <person name="Salamov A."/>
            <person name="Vandepoele K."/>
            <person name="Beszteri B."/>
            <person name="Gruber A."/>
            <person name="Heijde M."/>
            <person name="Katinka M."/>
            <person name="Mock T."/>
            <person name="Valentin K."/>
            <person name="Verret F."/>
            <person name="Berges J.A."/>
            <person name="Brownlee C."/>
            <person name="Cadoret J.P."/>
            <person name="Chiovitti A."/>
            <person name="Choi C.J."/>
            <person name="Coesel S."/>
            <person name="De Martino A."/>
            <person name="Detter J.C."/>
            <person name="Durkin C."/>
            <person name="Falciatore A."/>
            <person name="Fournet J."/>
            <person name="Haruta M."/>
            <person name="Huysman M.J."/>
            <person name="Jenkins B.D."/>
            <person name="Jiroutova K."/>
            <person name="Jorgensen R.E."/>
            <person name="Joubert Y."/>
            <person name="Kaplan A."/>
            <person name="Kroger N."/>
            <person name="Kroth P.G."/>
            <person name="La Roche J."/>
            <person name="Lindquist E."/>
            <person name="Lommer M."/>
            <person name="Martin-Jezequel V."/>
            <person name="Lopez P.J."/>
            <person name="Lucas S."/>
            <person name="Mangogna M."/>
            <person name="McGinnis K."/>
            <person name="Medlin L.K."/>
            <person name="Montsant A."/>
            <person name="Oudot-Le Secq M.P."/>
            <person name="Napoli C."/>
            <person name="Obornik M."/>
            <person name="Parker M.S."/>
            <person name="Petit J.L."/>
            <person name="Porcel B.M."/>
            <person name="Poulsen N."/>
            <person name="Robison M."/>
            <person name="Rychlewski L."/>
            <person name="Rynearson T.A."/>
            <person name="Schmutz J."/>
            <person name="Shapiro H."/>
            <person name="Siaut M."/>
            <person name="Stanley M."/>
            <person name="Sussman M.R."/>
            <person name="Taylor A.R."/>
            <person name="Vardi A."/>
            <person name="von Dassow P."/>
            <person name="Vyverman W."/>
            <person name="Willis A."/>
            <person name="Wyrwicz L.S."/>
            <person name="Rokhsar D.S."/>
            <person name="Weissenbach J."/>
            <person name="Armbrust E.V."/>
            <person name="Green B.R."/>
            <person name="Van de Peer Y."/>
            <person name="Grigoriev I.V."/>
        </authorList>
    </citation>
    <scope>NUCLEOTIDE SEQUENCE [LARGE SCALE GENOMIC DNA]</scope>
    <source>
        <strain evidence="10 11">CCAP 1055/1</strain>
    </source>
</reference>
<comment type="subunit">
    <text evidence="7">Associated with the spliceosome.</text>
</comment>
<comment type="similarity">
    <text evidence="2 7">Belongs to the SLU7 family.</text>
</comment>
<dbReference type="Proteomes" id="UP000000759">
    <property type="component" value="Chromosome 11"/>
</dbReference>
<feature type="compositionally biased region" description="Polar residues" evidence="8">
    <location>
        <begin position="1"/>
        <end position="13"/>
    </location>
</feature>
<feature type="region of interest" description="Disordered" evidence="8">
    <location>
        <begin position="252"/>
        <end position="280"/>
    </location>
</feature>
<dbReference type="PANTHER" id="PTHR12942:SF2">
    <property type="entry name" value="PRE-MRNA-SPLICING FACTOR SLU7"/>
    <property type="match status" value="1"/>
</dbReference>
<dbReference type="eggNOG" id="KOG2560">
    <property type="taxonomic scope" value="Eukaryota"/>
</dbReference>
<evidence type="ECO:0000256" key="8">
    <source>
        <dbReference type="SAM" id="MobiDB-lite"/>
    </source>
</evidence>
<dbReference type="Pfam" id="PF11708">
    <property type="entry name" value="Slu7"/>
    <property type="match status" value="1"/>
</dbReference>
<evidence type="ECO:0000256" key="7">
    <source>
        <dbReference type="RuleBase" id="RU367071"/>
    </source>
</evidence>
<dbReference type="GeneID" id="7204429"/>
<dbReference type="STRING" id="556484.B5Y423"/>
<feature type="compositionally biased region" description="Polar residues" evidence="8">
    <location>
        <begin position="123"/>
        <end position="133"/>
    </location>
</feature>
<keyword evidence="6 7" id="KW-0539">Nucleus</keyword>
<evidence type="ECO:0000256" key="3">
    <source>
        <dbReference type="ARBA" id="ARBA00022664"/>
    </source>
</evidence>
<evidence type="ECO:0000256" key="6">
    <source>
        <dbReference type="ARBA" id="ARBA00023242"/>
    </source>
</evidence>
<feature type="region of interest" description="Disordered" evidence="8">
    <location>
        <begin position="95"/>
        <end position="231"/>
    </location>
</feature>
<dbReference type="InterPro" id="IPR021715">
    <property type="entry name" value="Slu7_dom"/>
</dbReference>
<feature type="domain" description="Pre-mRNA-splicing factor SLU7" evidence="9">
    <location>
        <begin position="136"/>
        <end position="427"/>
    </location>
</feature>
<dbReference type="PaxDb" id="2850-Phatr28285"/>
<sequence>MSSSAKLSHTTESFADRKKQQEIAQARQAGTLAPAVDAKTGSMINPHNPEFITKKPWYLGGNADQNSNDPTLEHQAVAEETPTLSLMAAEELLSQQRLKHKARKPRVRMTKSGSRAEEFVMPNASSGSSNGAIKQTYDSKRDAYHGYDKDSHNQKLAKKFEIRESFRRKVQEDSSKDKTDTKGNDSDSDFDDSDDSDVGSDDSEDEFVQRDEDAKVLTTRLARQGGVGGAQMKVTARNLRIREDTAKYLRNLDPNSAYYDPKSRSMRDNPHPEVDPTESQFAGDNFARISGDAVQLADTQLFAWDATDKGVDEIHPQANPSQAEVLKRTFESKAKDMKLERKKRVLDKYGGAEYLDGQGGLASATETEKKADDMAQERKLRFGVQTKAEMYSRDGRIEGGTSTKREAISSKYEEDILSNGHTTVWGSYFHKGAFQWGYADDHSLLKASYCTGENGRIANDEANEMRYGTGVAGARNESKLSSAPVNRSKLYGEANPKAQLDEAKLKEALSKEVPKEIVDDRKRKYHSMNAEVEMTEEDMEAYRLLKDRKSDPM</sequence>
<gene>
    <name evidence="10" type="ORF">PHATR_28285</name>
</gene>
<dbReference type="PANTHER" id="PTHR12942">
    <property type="entry name" value="STEP II SPLICING FACTOR SLU7"/>
    <property type="match status" value="1"/>
</dbReference>